<dbReference type="AlphaFoldDB" id="A0AAV4DHI3"/>
<sequence>MATMEEIVKKADLLGYRGEKREEYLKQEFKLLAERQERKEKEEAERQEKKEEAERQEKKEEAESQEKKEEAERQERKEEADCKERLELEKMKLDAEMKLLQAKIEAGIIKNEPDGSGARKRGILRFKEYKDSEDYKAKLPQNARPYTWFPDAWSKRQTHFTFITNTTTTISNTIAITFPIHTATIAVATTITTSIANAIDIVITNTITICNPVATTDTTDVATTTTLID</sequence>
<evidence type="ECO:0000256" key="1">
    <source>
        <dbReference type="SAM" id="MobiDB-lite"/>
    </source>
</evidence>
<name>A0AAV4DHI3_9GAST</name>
<reference evidence="2 3" key="1">
    <citation type="journal article" date="2021" name="Elife">
        <title>Chloroplast acquisition without the gene transfer in kleptoplastic sea slugs, Plakobranchus ocellatus.</title>
        <authorList>
            <person name="Maeda T."/>
            <person name="Takahashi S."/>
            <person name="Yoshida T."/>
            <person name="Shimamura S."/>
            <person name="Takaki Y."/>
            <person name="Nagai Y."/>
            <person name="Toyoda A."/>
            <person name="Suzuki Y."/>
            <person name="Arimoto A."/>
            <person name="Ishii H."/>
            <person name="Satoh N."/>
            <person name="Nishiyama T."/>
            <person name="Hasebe M."/>
            <person name="Maruyama T."/>
            <person name="Minagawa J."/>
            <person name="Obokata J."/>
            <person name="Shigenobu S."/>
        </authorList>
    </citation>
    <scope>NUCLEOTIDE SEQUENCE [LARGE SCALE GENOMIC DNA]</scope>
</reference>
<accession>A0AAV4DHI3</accession>
<evidence type="ECO:0000313" key="3">
    <source>
        <dbReference type="Proteomes" id="UP000735302"/>
    </source>
</evidence>
<keyword evidence="3" id="KW-1185">Reference proteome</keyword>
<feature type="region of interest" description="Disordered" evidence="1">
    <location>
        <begin position="35"/>
        <end position="80"/>
    </location>
</feature>
<proteinExistence type="predicted"/>
<evidence type="ECO:0000313" key="2">
    <source>
        <dbReference type="EMBL" id="GFO43601.1"/>
    </source>
</evidence>
<dbReference type="Proteomes" id="UP000735302">
    <property type="component" value="Unassembled WGS sequence"/>
</dbReference>
<dbReference type="EMBL" id="BLXT01007891">
    <property type="protein sequence ID" value="GFO43601.1"/>
    <property type="molecule type" value="Genomic_DNA"/>
</dbReference>
<gene>
    <name evidence="2" type="ORF">PoB_007010600</name>
</gene>
<protein>
    <recommendedName>
        <fullName evidence="4">Troponin T</fullName>
    </recommendedName>
</protein>
<comment type="caution">
    <text evidence="2">The sequence shown here is derived from an EMBL/GenBank/DDBJ whole genome shotgun (WGS) entry which is preliminary data.</text>
</comment>
<evidence type="ECO:0008006" key="4">
    <source>
        <dbReference type="Google" id="ProtNLM"/>
    </source>
</evidence>
<organism evidence="2 3">
    <name type="scientific">Plakobranchus ocellatus</name>
    <dbReference type="NCBI Taxonomy" id="259542"/>
    <lineage>
        <taxon>Eukaryota</taxon>
        <taxon>Metazoa</taxon>
        <taxon>Spiralia</taxon>
        <taxon>Lophotrochozoa</taxon>
        <taxon>Mollusca</taxon>
        <taxon>Gastropoda</taxon>
        <taxon>Heterobranchia</taxon>
        <taxon>Euthyneura</taxon>
        <taxon>Panpulmonata</taxon>
        <taxon>Sacoglossa</taxon>
        <taxon>Placobranchoidea</taxon>
        <taxon>Plakobranchidae</taxon>
        <taxon>Plakobranchus</taxon>
    </lineage>
</organism>